<dbReference type="EMBL" id="JAEDAJ010000001">
    <property type="protein sequence ID" value="MBK0330313.1"/>
    <property type="molecule type" value="Genomic_DNA"/>
</dbReference>
<dbReference type="InterPro" id="IPR002129">
    <property type="entry name" value="PyrdxlP-dep_de-COase"/>
</dbReference>
<comment type="caution">
    <text evidence="8">The sequence shown here is derived from an EMBL/GenBank/DDBJ whole genome shotgun (WGS) entry which is preliminary data.</text>
</comment>
<keyword evidence="3" id="KW-0210">Decarboxylase</keyword>
<dbReference type="InterPro" id="IPR018247">
    <property type="entry name" value="EF_Hand_1_Ca_BS"/>
</dbReference>
<evidence type="ECO:0000256" key="7">
    <source>
        <dbReference type="SAM" id="MobiDB-lite"/>
    </source>
</evidence>
<feature type="compositionally biased region" description="Low complexity" evidence="7">
    <location>
        <begin position="13"/>
        <end position="37"/>
    </location>
</feature>
<evidence type="ECO:0000256" key="3">
    <source>
        <dbReference type="ARBA" id="ARBA00022793"/>
    </source>
</evidence>
<evidence type="ECO:0000256" key="2">
    <source>
        <dbReference type="ARBA" id="ARBA00009533"/>
    </source>
</evidence>
<dbReference type="PRINTS" id="PR00800">
    <property type="entry name" value="YHDCRBOXLASE"/>
</dbReference>
<dbReference type="InterPro" id="IPR015422">
    <property type="entry name" value="PyrdxlP-dep_Trfase_small"/>
</dbReference>
<dbReference type="RefSeq" id="WP_200500939.1">
    <property type="nucleotide sequence ID" value="NZ_JAEDAJ010000001.1"/>
</dbReference>
<dbReference type="Gene3D" id="3.90.1150.10">
    <property type="entry name" value="Aspartate Aminotransferase, domain 1"/>
    <property type="match status" value="1"/>
</dbReference>
<dbReference type="GO" id="GO:0008483">
    <property type="term" value="F:transaminase activity"/>
    <property type="evidence" value="ECO:0007669"/>
    <property type="project" value="UniProtKB-KW"/>
</dbReference>
<keyword evidence="8" id="KW-0808">Transferase</keyword>
<feature type="region of interest" description="Disordered" evidence="7">
    <location>
        <begin position="1"/>
        <end position="37"/>
    </location>
</feature>
<comment type="similarity">
    <text evidence="2 6">Belongs to the group II decarboxylase family.</text>
</comment>
<comment type="cofactor">
    <cofactor evidence="1 6">
        <name>pyridoxal 5'-phosphate</name>
        <dbReference type="ChEBI" id="CHEBI:597326"/>
    </cofactor>
</comment>
<dbReference type="Pfam" id="PF00282">
    <property type="entry name" value="Pyridoxal_deC"/>
    <property type="match status" value="1"/>
</dbReference>
<dbReference type="PANTHER" id="PTHR45677:SF8">
    <property type="entry name" value="CYSTEINE SULFINIC ACID DECARBOXYLASE"/>
    <property type="match status" value="1"/>
</dbReference>
<keyword evidence="9" id="KW-1185">Reference proteome</keyword>
<proteinExistence type="inferred from homology"/>
<dbReference type="Gene3D" id="3.40.640.10">
    <property type="entry name" value="Type I PLP-dependent aspartate aminotransferase-like (Major domain)"/>
    <property type="match status" value="1"/>
</dbReference>
<organism evidence="8 9">
    <name type="scientific">Brachybacterium halotolerans</name>
    <dbReference type="NCBI Taxonomy" id="2795215"/>
    <lineage>
        <taxon>Bacteria</taxon>
        <taxon>Bacillati</taxon>
        <taxon>Actinomycetota</taxon>
        <taxon>Actinomycetes</taxon>
        <taxon>Micrococcales</taxon>
        <taxon>Dermabacteraceae</taxon>
        <taxon>Brachybacterium</taxon>
    </lineage>
</organism>
<evidence type="ECO:0000256" key="5">
    <source>
        <dbReference type="ARBA" id="ARBA00023239"/>
    </source>
</evidence>
<dbReference type="InterPro" id="IPR010977">
    <property type="entry name" value="Aromatic_deC"/>
</dbReference>
<evidence type="ECO:0000313" key="8">
    <source>
        <dbReference type="EMBL" id="MBK0330313.1"/>
    </source>
</evidence>
<evidence type="ECO:0000256" key="6">
    <source>
        <dbReference type="RuleBase" id="RU000382"/>
    </source>
</evidence>
<dbReference type="PANTHER" id="PTHR45677">
    <property type="entry name" value="GLUTAMATE DECARBOXYLASE-RELATED"/>
    <property type="match status" value="1"/>
</dbReference>
<feature type="compositionally biased region" description="Polar residues" evidence="7">
    <location>
        <begin position="1"/>
        <end position="10"/>
    </location>
</feature>
<dbReference type="InterPro" id="IPR015421">
    <property type="entry name" value="PyrdxlP-dep_Trfase_major"/>
</dbReference>
<dbReference type="Proteomes" id="UP000612352">
    <property type="component" value="Unassembled WGS sequence"/>
</dbReference>
<evidence type="ECO:0000256" key="4">
    <source>
        <dbReference type="ARBA" id="ARBA00022898"/>
    </source>
</evidence>
<dbReference type="SUPFAM" id="SSF53383">
    <property type="entry name" value="PLP-dependent transferases"/>
    <property type="match status" value="1"/>
</dbReference>
<keyword evidence="5 6" id="KW-0456">Lyase</keyword>
<dbReference type="Gene3D" id="3.90.1150.170">
    <property type="match status" value="1"/>
</dbReference>
<protein>
    <submittedName>
        <fullName evidence="8">Aminotransferase class V-fold PLP-dependent enzyme</fullName>
    </submittedName>
</protein>
<gene>
    <name evidence="8" type="ORF">I8D64_02715</name>
</gene>
<reference evidence="8 9" key="1">
    <citation type="submission" date="2020-12" db="EMBL/GenBank/DDBJ databases">
        <title>Brachybacterium sp. MASK1Z-5, whole genome shotgun sequence.</title>
        <authorList>
            <person name="Tuo L."/>
        </authorList>
    </citation>
    <scope>NUCLEOTIDE SEQUENCE [LARGE SCALE GENOMIC DNA]</scope>
    <source>
        <strain evidence="8 9">MASK1Z-5</strain>
    </source>
</reference>
<evidence type="ECO:0000256" key="1">
    <source>
        <dbReference type="ARBA" id="ARBA00001933"/>
    </source>
</evidence>
<keyword evidence="8" id="KW-0032">Aminotransferase</keyword>
<dbReference type="PROSITE" id="PS00018">
    <property type="entry name" value="EF_HAND_1"/>
    <property type="match status" value="1"/>
</dbReference>
<dbReference type="InterPro" id="IPR015424">
    <property type="entry name" value="PyrdxlP-dep_Trfase"/>
</dbReference>
<sequence length="533" mass="56362">MSQLLPQTSAHELPASAGTGAPAAEPSAATASTASTATATTTTTTALLNGSSADAYAELLHEVVDTLAERFRSVDAPSVGPDRHALERLVADVDLDGSGIGDRAALAEADALYARNAVWFHHPSYLAHLNCPVVLPAVAAEAMLAAVNTSVDTFDQSLVATHMEQRLVRWAAGLVGFESGDGVFTSGGTQSNLQALFLARERALRADLRERTDALPRLRVLTTAASHFSVARSAHLLGLAADAVIAVDSDADGRMDPADLRERLAALEAAGELPMAVAVTAGTTDRGIIDPLPAIAEACEEAGIWLHVDAAYGGGLLVSERRRHLLTGIERADSVTIDFHKTFFQPVSSSALLVRDPADLRTAAWHADYLNPAAEAASAEAEPNQVDKSLQTTRRFDALKLWTTLRSLGPARLGEMVDAVCDLALEVRALLLADRDFTVLGTSDLSTVLFRFQPEGVDDRTADGHVALIRRILFQSGRAMVARTTIDGTPWLKLTLLNPEATVTDVAAVLDLVRATGRGLLAGSRLAAEGSER</sequence>
<keyword evidence="4 6" id="KW-0663">Pyridoxal phosphate</keyword>
<evidence type="ECO:0000313" key="9">
    <source>
        <dbReference type="Proteomes" id="UP000612352"/>
    </source>
</evidence>
<accession>A0ABS1B6Q0</accession>
<name>A0ABS1B6Q0_9MICO</name>